<protein>
    <submittedName>
        <fullName evidence="2">Uncharacterized protein</fullName>
    </submittedName>
</protein>
<dbReference type="AlphaFoldDB" id="A0A1C5I9N3"/>
<accession>A0A1C5I9N3</accession>
<evidence type="ECO:0000313" key="2">
    <source>
        <dbReference type="EMBL" id="SCG54809.1"/>
    </source>
</evidence>
<keyword evidence="3" id="KW-1185">Reference proteome</keyword>
<organism evidence="2 3">
    <name type="scientific">Micromonospora inositola</name>
    <dbReference type="NCBI Taxonomy" id="47865"/>
    <lineage>
        <taxon>Bacteria</taxon>
        <taxon>Bacillati</taxon>
        <taxon>Actinomycetota</taxon>
        <taxon>Actinomycetes</taxon>
        <taxon>Micromonosporales</taxon>
        <taxon>Micromonosporaceae</taxon>
        <taxon>Micromonospora</taxon>
    </lineage>
</organism>
<feature type="region of interest" description="Disordered" evidence="1">
    <location>
        <begin position="50"/>
        <end position="86"/>
    </location>
</feature>
<sequence>MAMPASTRAGASSVRGSRRSARNPPIHAPYAIAANAMPMTELVTWRVTPTYGPTRRNETVSRTSTAPLERNTRTAASPFGRARGGVGAVGAVGADSTTTSDDELLTVAMLRSRPGTPGQYIER</sequence>
<gene>
    <name evidence="2" type="ORF">GA0070613_2468</name>
</gene>
<evidence type="ECO:0000313" key="3">
    <source>
        <dbReference type="Proteomes" id="UP000198221"/>
    </source>
</evidence>
<evidence type="ECO:0000256" key="1">
    <source>
        <dbReference type="SAM" id="MobiDB-lite"/>
    </source>
</evidence>
<name>A0A1C5I9N3_9ACTN</name>
<dbReference type="Proteomes" id="UP000198221">
    <property type="component" value="Chromosome I"/>
</dbReference>
<dbReference type="EMBL" id="LT607754">
    <property type="protein sequence ID" value="SCG54809.1"/>
    <property type="molecule type" value="Genomic_DNA"/>
</dbReference>
<reference evidence="3" key="1">
    <citation type="submission" date="2016-06" db="EMBL/GenBank/DDBJ databases">
        <authorList>
            <person name="Varghese N."/>
            <person name="Submissions Spin"/>
        </authorList>
    </citation>
    <scope>NUCLEOTIDE SEQUENCE [LARGE SCALE GENOMIC DNA]</scope>
    <source>
        <strain evidence="3">DSM 43819</strain>
    </source>
</reference>
<feature type="compositionally biased region" description="Low complexity" evidence="1">
    <location>
        <begin position="1"/>
        <end position="15"/>
    </location>
</feature>
<proteinExistence type="predicted"/>
<feature type="region of interest" description="Disordered" evidence="1">
    <location>
        <begin position="1"/>
        <end position="25"/>
    </location>
</feature>